<keyword evidence="2" id="KW-0378">Hydrolase</keyword>
<comment type="caution">
    <text evidence="2">The sequence shown here is derived from an EMBL/GenBank/DDBJ whole genome shotgun (WGS) entry which is preliminary data.</text>
</comment>
<dbReference type="GO" id="GO:0016787">
    <property type="term" value="F:hydrolase activity"/>
    <property type="evidence" value="ECO:0007669"/>
    <property type="project" value="UniProtKB-KW"/>
</dbReference>
<organism evidence="2 3">
    <name type="scientific">Nocardioides luteus</name>
    <dbReference type="NCBI Taxonomy" id="1844"/>
    <lineage>
        <taxon>Bacteria</taxon>
        <taxon>Bacillati</taxon>
        <taxon>Actinomycetota</taxon>
        <taxon>Actinomycetes</taxon>
        <taxon>Propionibacteriales</taxon>
        <taxon>Nocardioidaceae</taxon>
        <taxon>Nocardioides</taxon>
    </lineage>
</organism>
<dbReference type="Proteomes" id="UP001142292">
    <property type="component" value="Unassembled WGS sequence"/>
</dbReference>
<dbReference type="InterPro" id="IPR050491">
    <property type="entry name" value="AmpC-like"/>
</dbReference>
<dbReference type="EMBL" id="BSEL01000010">
    <property type="protein sequence ID" value="GLJ70133.1"/>
    <property type="molecule type" value="Genomic_DNA"/>
</dbReference>
<keyword evidence="3" id="KW-1185">Reference proteome</keyword>
<dbReference type="InterPro" id="IPR001466">
    <property type="entry name" value="Beta-lactam-related"/>
</dbReference>
<accession>A0ABQ5T2U2</accession>
<evidence type="ECO:0000313" key="2">
    <source>
        <dbReference type="EMBL" id="GLJ70133.1"/>
    </source>
</evidence>
<reference evidence="2" key="2">
    <citation type="submission" date="2023-01" db="EMBL/GenBank/DDBJ databases">
        <authorList>
            <person name="Sun Q."/>
            <person name="Evtushenko L."/>
        </authorList>
    </citation>
    <scope>NUCLEOTIDE SEQUENCE</scope>
    <source>
        <strain evidence="2">VKM Ac-1246</strain>
    </source>
</reference>
<dbReference type="Gene3D" id="3.40.710.10">
    <property type="entry name" value="DD-peptidase/beta-lactamase superfamily"/>
    <property type="match status" value="1"/>
</dbReference>
<protein>
    <submittedName>
        <fullName evidence="2">Hydrolase</fullName>
    </submittedName>
</protein>
<name>A0ABQ5T2U2_9ACTN</name>
<feature type="domain" description="Beta-lactamase-related" evidence="1">
    <location>
        <begin position="15"/>
        <end position="343"/>
    </location>
</feature>
<evidence type="ECO:0000313" key="3">
    <source>
        <dbReference type="Proteomes" id="UP001142292"/>
    </source>
</evidence>
<sequence>MKPETLQARLDAAHEAGLIGIVAEVRHDDESWVGAAGLADAEAGVSMESTMRQRVGSVSKTFTAAAVMRLVEAGEIDLDRSIGHYLPHLVPGERGAAITLEMLMGHTSGLADYLPQAYPSLAAFPKIAATTPASLEDHRFTRFDPVDLIALGVAARPVGTPGGRPGVYSNTGYLLLAQLIELVIGLGAEQHITESVIAPAGLTDTELPTGSKIEAPHPKMYESWFGMFDPPRDFSVFDMSWVGPAASLVTTLADMNRFFGMLLAGEIVSPSSLERMRRTGQVIAFDGSRIDYGLGLHRVQAPGLGTFWGHDGSVWGAGAVSLTSEDGRRQLSAAVNQQRWNRLDAGGVPQPHAIDAALLAFLGEALGEA</sequence>
<gene>
    <name evidence="2" type="ORF">GCM10017579_41690</name>
</gene>
<evidence type="ECO:0000259" key="1">
    <source>
        <dbReference type="Pfam" id="PF00144"/>
    </source>
</evidence>
<dbReference type="InterPro" id="IPR012338">
    <property type="entry name" value="Beta-lactam/transpept-like"/>
</dbReference>
<dbReference type="PANTHER" id="PTHR46825:SF7">
    <property type="entry name" value="D-ALANYL-D-ALANINE CARBOXYPEPTIDASE"/>
    <property type="match status" value="1"/>
</dbReference>
<proteinExistence type="predicted"/>
<dbReference type="PANTHER" id="PTHR46825">
    <property type="entry name" value="D-ALANYL-D-ALANINE-CARBOXYPEPTIDASE/ENDOPEPTIDASE AMPH"/>
    <property type="match status" value="1"/>
</dbReference>
<reference evidence="2" key="1">
    <citation type="journal article" date="2014" name="Int. J. Syst. Evol. Microbiol.">
        <title>Complete genome of a new Firmicutes species belonging to the dominant human colonic microbiota ('Ruminococcus bicirculans') reveals two chromosomes and a selective capacity to utilize plant glucans.</title>
        <authorList>
            <consortium name="NISC Comparative Sequencing Program"/>
            <person name="Wegmann U."/>
            <person name="Louis P."/>
            <person name="Goesmann A."/>
            <person name="Henrissat B."/>
            <person name="Duncan S.H."/>
            <person name="Flint H.J."/>
        </authorList>
    </citation>
    <scope>NUCLEOTIDE SEQUENCE</scope>
    <source>
        <strain evidence="2">VKM Ac-1246</strain>
    </source>
</reference>
<dbReference type="RefSeq" id="WP_189118554.1">
    <property type="nucleotide sequence ID" value="NZ_BMRK01000007.1"/>
</dbReference>
<dbReference type="SUPFAM" id="SSF56601">
    <property type="entry name" value="beta-lactamase/transpeptidase-like"/>
    <property type="match status" value="1"/>
</dbReference>
<dbReference type="Pfam" id="PF00144">
    <property type="entry name" value="Beta-lactamase"/>
    <property type="match status" value="1"/>
</dbReference>